<proteinExistence type="inferred from homology"/>
<keyword evidence="5" id="KW-0028">Amino-acid biosynthesis</keyword>
<dbReference type="EMBL" id="JACHHJ010000004">
    <property type="protein sequence ID" value="MBB6450918.1"/>
    <property type="molecule type" value="Genomic_DNA"/>
</dbReference>
<evidence type="ECO:0000256" key="2">
    <source>
        <dbReference type="ARBA" id="ARBA00022714"/>
    </source>
</evidence>
<keyword evidence="5" id="KW-0100">Branched-chain amino acid biosynthesis</keyword>
<keyword evidence="2" id="KW-0408">Iron</keyword>
<dbReference type="GO" id="GO:0051537">
    <property type="term" value="F:2 iron, 2 sulfur cluster binding"/>
    <property type="evidence" value="ECO:0007669"/>
    <property type="project" value="UniProtKB-KW"/>
</dbReference>
<keyword evidence="3" id="KW-0411">Iron-sulfur</keyword>
<keyword evidence="2" id="KW-0001">2Fe-2S</keyword>
<comment type="similarity">
    <text evidence="1">Belongs to the IlvD/Edd family.</text>
</comment>
<evidence type="ECO:0000313" key="8">
    <source>
        <dbReference type="Proteomes" id="UP000568839"/>
    </source>
</evidence>
<accession>A0A841Q2N4</accession>
<evidence type="ECO:0000256" key="1">
    <source>
        <dbReference type="ARBA" id="ARBA00006486"/>
    </source>
</evidence>
<evidence type="ECO:0000313" key="7">
    <source>
        <dbReference type="EMBL" id="MBB6450918.1"/>
    </source>
</evidence>
<organism evidence="7 8">
    <name type="scientific">Geomicrobium halophilum</name>
    <dbReference type="NCBI Taxonomy" id="549000"/>
    <lineage>
        <taxon>Bacteria</taxon>
        <taxon>Bacillati</taxon>
        <taxon>Bacillota</taxon>
        <taxon>Bacilli</taxon>
        <taxon>Bacillales</taxon>
        <taxon>Geomicrobium</taxon>
    </lineage>
</organism>
<keyword evidence="2" id="KW-0479">Metal-binding</keyword>
<dbReference type="GO" id="GO:0009082">
    <property type="term" value="P:branched-chain amino acid biosynthetic process"/>
    <property type="evidence" value="ECO:0007669"/>
    <property type="project" value="UniProtKB-KW"/>
</dbReference>
<comment type="caution">
    <text evidence="7">The sequence shown here is derived from an EMBL/GenBank/DDBJ whole genome shotgun (WGS) entry which is preliminary data.</text>
</comment>
<sequence length="130" mass="14463">MSYSLQSRNAVAQMIGNQLEAHNYHGAFVIQGCDKQPLGVVSGLAQLDRLRQERGEAPFIIATFPPAHVLQGGTILDPLWNELEEIAERAKGLGLPDIADDLHDAMSYILQCSSNTSHSRVFLKEQWHIR</sequence>
<gene>
    <name evidence="7" type="ORF">HNR44_002908</name>
</gene>
<dbReference type="Pfam" id="PF00920">
    <property type="entry name" value="ILVD_EDD_N"/>
    <property type="match status" value="1"/>
</dbReference>
<evidence type="ECO:0000256" key="4">
    <source>
        <dbReference type="ARBA" id="ARBA00023239"/>
    </source>
</evidence>
<dbReference type="AlphaFoldDB" id="A0A841Q2N4"/>
<dbReference type="SUPFAM" id="SSF143975">
    <property type="entry name" value="IlvD/EDD N-terminal domain-like"/>
    <property type="match status" value="1"/>
</dbReference>
<evidence type="ECO:0000256" key="3">
    <source>
        <dbReference type="ARBA" id="ARBA00023014"/>
    </source>
</evidence>
<dbReference type="Proteomes" id="UP000568839">
    <property type="component" value="Unassembled WGS sequence"/>
</dbReference>
<dbReference type="GO" id="GO:0016829">
    <property type="term" value="F:lyase activity"/>
    <property type="evidence" value="ECO:0007669"/>
    <property type="project" value="UniProtKB-KW"/>
</dbReference>
<keyword evidence="4" id="KW-0456">Lyase</keyword>
<protein>
    <recommendedName>
        <fullName evidence="6">Dihydroxy-acid/6-phosphogluconate dehydratase N-terminal domain-containing protein</fullName>
    </recommendedName>
</protein>
<feature type="domain" description="Dihydroxy-acid/6-phosphogluconate dehydratase N-terminal" evidence="6">
    <location>
        <begin position="1"/>
        <end position="48"/>
    </location>
</feature>
<evidence type="ECO:0000259" key="6">
    <source>
        <dbReference type="Pfam" id="PF00920"/>
    </source>
</evidence>
<dbReference type="InterPro" id="IPR037237">
    <property type="entry name" value="IlvD/EDD_N"/>
</dbReference>
<reference evidence="7 8" key="1">
    <citation type="submission" date="2020-08" db="EMBL/GenBank/DDBJ databases">
        <title>Genomic Encyclopedia of Type Strains, Phase IV (KMG-IV): sequencing the most valuable type-strain genomes for metagenomic binning, comparative biology and taxonomic classification.</title>
        <authorList>
            <person name="Goeker M."/>
        </authorList>
    </citation>
    <scope>NUCLEOTIDE SEQUENCE [LARGE SCALE GENOMIC DNA]</scope>
    <source>
        <strain evidence="7 8">DSM 21769</strain>
    </source>
</reference>
<keyword evidence="8" id="KW-1185">Reference proteome</keyword>
<name>A0A841Q2N4_9BACL</name>
<dbReference type="InterPro" id="IPR000581">
    <property type="entry name" value="ILV_EDD_N"/>
</dbReference>
<evidence type="ECO:0000256" key="5">
    <source>
        <dbReference type="ARBA" id="ARBA00023304"/>
    </source>
</evidence>